<dbReference type="AlphaFoldDB" id="A0A9P5WWN2"/>
<protein>
    <submittedName>
        <fullName evidence="1">Uncharacterized protein</fullName>
    </submittedName>
</protein>
<organism evidence="1 2">
    <name type="scientific">Macrolepiota fuliginosa MF-IS2</name>
    <dbReference type="NCBI Taxonomy" id="1400762"/>
    <lineage>
        <taxon>Eukaryota</taxon>
        <taxon>Fungi</taxon>
        <taxon>Dikarya</taxon>
        <taxon>Basidiomycota</taxon>
        <taxon>Agaricomycotina</taxon>
        <taxon>Agaricomycetes</taxon>
        <taxon>Agaricomycetidae</taxon>
        <taxon>Agaricales</taxon>
        <taxon>Agaricineae</taxon>
        <taxon>Agaricaceae</taxon>
        <taxon>Macrolepiota</taxon>
    </lineage>
</organism>
<keyword evidence="2" id="KW-1185">Reference proteome</keyword>
<proteinExistence type="predicted"/>
<sequence length="121" mass="13950">MIQWWLRYRLRLSPVHMRLIPFTVTGDGTVIPYDRQRAKGKVRLVQGSQIGQSTSVTMSWLGHRLTSLMMDKGGARFTDVRQRYEYPHWLGHELLRQAGPGTNLVEEHAGARAGWLGYKCR</sequence>
<gene>
    <name evidence="1" type="ORF">P691DRAFT_785901</name>
</gene>
<reference evidence="1" key="1">
    <citation type="submission" date="2020-11" db="EMBL/GenBank/DDBJ databases">
        <authorList>
            <consortium name="DOE Joint Genome Institute"/>
            <person name="Ahrendt S."/>
            <person name="Riley R."/>
            <person name="Andreopoulos W."/>
            <person name="Labutti K."/>
            <person name="Pangilinan J."/>
            <person name="Ruiz-Duenas F.J."/>
            <person name="Barrasa J.M."/>
            <person name="Sanchez-Garcia M."/>
            <person name="Camarero S."/>
            <person name="Miyauchi S."/>
            <person name="Serrano A."/>
            <person name="Linde D."/>
            <person name="Babiker R."/>
            <person name="Drula E."/>
            <person name="Ayuso-Fernandez I."/>
            <person name="Pacheco R."/>
            <person name="Padilla G."/>
            <person name="Ferreira P."/>
            <person name="Barriuso J."/>
            <person name="Kellner H."/>
            <person name="Castanera R."/>
            <person name="Alfaro M."/>
            <person name="Ramirez L."/>
            <person name="Pisabarro A.G."/>
            <person name="Kuo A."/>
            <person name="Tritt A."/>
            <person name="Lipzen A."/>
            <person name="He G."/>
            <person name="Yan M."/>
            <person name="Ng V."/>
            <person name="Cullen D."/>
            <person name="Martin F."/>
            <person name="Rosso M.-N."/>
            <person name="Henrissat B."/>
            <person name="Hibbett D."/>
            <person name="Martinez A.T."/>
            <person name="Grigoriev I.V."/>
        </authorList>
    </citation>
    <scope>NUCLEOTIDE SEQUENCE</scope>
    <source>
        <strain evidence="1">MF-IS2</strain>
    </source>
</reference>
<dbReference type="EMBL" id="MU153929">
    <property type="protein sequence ID" value="KAF9439575.1"/>
    <property type="molecule type" value="Genomic_DNA"/>
</dbReference>
<accession>A0A9P5WWN2</accession>
<evidence type="ECO:0000313" key="1">
    <source>
        <dbReference type="EMBL" id="KAF9439575.1"/>
    </source>
</evidence>
<comment type="caution">
    <text evidence="1">The sequence shown here is derived from an EMBL/GenBank/DDBJ whole genome shotgun (WGS) entry which is preliminary data.</text>
</comment>
<name>A0A9P5WWN2_9AGAR</name>
<evidence type="ECO:0000313" key="2">
    <source>
        <dbReference type="Proteomes" id="UP000807342"/>
    </source>
</evidence>
<dbReference type="Proteomes" id="UP000807342">
    <property type="component" value="Unassembled WGS sequence"/>
</dbReference>